<feature type="domain" description="Penicillin-binding protein transpeptidase" evidence="11">
    <location>
        <begin position="365"/>
        <end position="622"/>
    </location>
</feature>
<dbReference type="PANTHER" id="PTHR32282">
    <property type="entry name" value="BINDING PROTEIN TRANSPEPTIDASE, PUTATIVE-RELATED"/>
    <property type="match status" value="1"/>
</dbReference>
<gene>
    <name evidence="13" type="ORF">BO225_03910</name>
</gene>
<comment type="catalytic activity">
    <reaction evidence="7">
        <text>Preferential cleavage: (Ac)2-L-Lys-D-Ala-|-D-Ala. Also transpeptidation of peptidyl-alanyl moieties that are N-acyl substituents of D-alanine.</text>
        <dbReference type="EC" id="3.4.16.4"/>
    </reaction>
</comment>
<evidence type="ECO:0000256" key="9">
    <source>
        <dbReference type="SAM" id="MobiDB-lite"/>
    </source>
</evidence>
<evidence type="ECO:0000256" key="3">
    <source>
        <dbReference type="ARBA" id="ARBA00022676"/>
    </source>
</evidence>
<evidence type="ECO:0000256" key="6">
    <source>
        <dbReference type="ARBA" id="ARBA00023268"/>
    </source>
</evidence>
<comment type="catalytic activity">
    <reaction evidence="8">
        <text>[GlcNAc-(1-&gt;4)-Mur2Ac(oyl-L-Ala-gamma-D-Glu-L-Lys-D-Ala-D-Ala)](n)-di-trans,octa-cis-undecaprenyl diphosphate + beta-D-GlcNAc-(1-&gt;4)-Mur2Ac(oyl-L-Ala-gamma-D-Glu-L-Lys-D-Ala-D-Ala)-di-trans,octa-cis-undecaprenyl diphosphate = [GlcNAc-(1-&gt;4)-Mur2Ac(oyl-L-Ala-gamma-D-Glu-L-Lys-D-Ala-D-Ala)](n+1)-di-trans,octa-cis-undecaprenyl diphosphate + di-trans,octa-cis-undecaprenyl diphosphate + H(+)</text>
        <dbReference type="Rhea" id="RHEA:23708"/>
        <dbReference type="Rhea" id="RHEA-COMP:9602"/>
        <dbReference type="Rhea" id="RHEA-COMP:9603"/>
        <dbReference type="ChEBI" id="CHEBI:15378"/>
        <dbReference type="ChEBI" id="CHEBI:58405"/>
        <dbReference type="ChEBI" id="CHEBI:60033"/>
        <dbReference type="ChEBI" id="CHEBI:78435"/>
        <dbReference type="EC" id="2.4.99.28"/>
    </reaction>
</comment>
<evidence type="ECO:0000256" key="1">
    <source>
        <dbReference type="ARBA" id="ARBA00022645"/>
    </source>
</evidence>
<dbReference type="InterPro" id="IPR001460">
    <property type="entry name" value="PCN-bd_Tpept"/>
</dbReference>
<name>A0A1U7NNY1_9FIRM</name>
<evidence type="ECO:0000313" key="13">
    <source>
        <dbReference type="EMBL" id="OLU47051.1"/>
    </source>
</evidence>
<dbReference type="GO" id="GO:0009002">
    <property type="term" value="F:serine-type D-Ala-D-Ala carboxypeptidase activity"/>
    <property type="evidence" value="ECO:0007669"/>
    <property type="project" value="UniProtKB-EC"/>
</dbReference>
<keyword evidence="10" id="KW-0472">Membrane</keyword>
<dbReference type="SUPFAM" id="SSF53955">
    <property type="entry name" value="Lysozyme-like"/>
    <property type="match status" value="1"/>
</dbReference>
<keyword evidence="1" id="KW-0121">Carboxypeptidase</keyword>
<dbReference type="STRING" id="1862672.BO225_03910"/>
<dbReference type="Gene3D" id="3.40.710.10">
    <property type="entry name" value="DD-peptidase/beta-lactamase superfamily"/>
    <property type="match status" value="1"/>
</dbReference>
<dbReference type="GeneID" id="78275093"/>
<evidence type="ECO:0000256" key="5">
    <source>
        <dbReference type="ARBA" id="ARBA00022801"/>
    </source>
</evidence>
<evidence type="ECO:0000256" key="2">
    <source>
        <dbReference type="ARBA" id="ARBA00022670"/>
    </source>
</evidence>
<keyword evidence="4" id="KW-0808">Transferase</keyword>
<dbReference type="Pfam" id="PF00905">
    <property type="entry name" value="Transpeptidase"/>
    <property type="match status" value="1"/>
</dbReference>
<dbReference type="SUPFAM" id="SSF56601">
    <property type="entry name" value="beta-lactamase/transpeptidase-like"/>
    <property type="match status" value="1"/>
</dbReference>
<evidence type="ECO:0000259" key="12">
    <source>
        <dbReference type="Pfam" id="PF00912"/>
    </source>
</evidence>
<feature type="compositionally biased region" description="Acidic residues" evidence="9">
    <location>
        <begin position="769"/>
        <end position="782"/>
    </location>
</feature>
<dbReference type="GO" id="GO:0006508">
    <property type="term" value="P:proteolysis"/>
    <property type="evidence" value="ECO:0007669"/>
    <property type="project" value="UniProtKB-KW"/>
</dbReference>
<dbReference type="AlphaFoldDB" id="A0A1U7NNY1"/>
<keyword evidence="10" id="KW-1133">Transmembrane helix</keyword>
<keyword evidence="10" id="KW-0812">Transmembrane</keyword>
<feature type="region of interest" description="Disordered" evidence="9">
    <location>
        <begin position="797"/>
        <end position="842"/>
    </location>
</feature>
<keyword evidence="6" id="KW-0511">Multifunctional enzyme</keyword>
<protein>
    <submittedName>
        <fullName evidence="13">Uncharacterized protein</fullName>
    </submittedName>
</protein>
<dbReference type="GO" id="GO:0008955">
    <property type="term" value="F:peptidoglycan glycosyltransferase activity"/>
    <property type="evidence" value="ECO:0007669"/>
    <property type="project" value="UniProtKB-EC"/>
</dbReference>
<evidence type="ECO:0000259" key="11">
    <source>
        <dbReference type="Pfam" id="PF00905"/>
    </source>
</evidence>
<dbReference type="InterPro" id="IPR023346">
    <property type="entry name" value="Lysozyme-like_dom_sf"/>
</dbReference>
<evidence type="ECO:0000256" key="4">
    <source>
        <dbReference type="ARBA" id="ARBA00022679"/>
    </source>
</evidence>
<reference evidence="13 14" key="1">
    <citation type="submission" date="2016-11" db="EMBL/GenBank/DDBJ databases">
        <title>Description of two novel members of the family Erysipelotrichaceae: Ileibacterium lipovorans gen. nov., sp. nov. and Dubosiella newyorkensis, gen. nov., sp. nov.</title>
        <authorList>
            <person name="Cox L.M."/>
            <person name="Sohn J."/>
            <person name="Tyrrell K.L."/>
            <person name="Citron D.M."/>
            <person name="Lawson P.A."/>
            <person name="Patel N.B."/>
            <person name="Iizumi T."/>
            <person name="Perez-Perez G.I."/>
            <person name="Goldstein E.J."/>
            <person name="Blaser M.J."/>
        </authorList>
    </citation>
    <scope>NUCLEOTIDE SEQUENCE [LARGE SCALE GENOMIC DNA]</scope>
    <source>
        <strain evidence="13 14">NYU-BL-A4</strain>
    </source>
</reference>
<dbReference type="PANTHER" id="PTHR32282:SF29">
    <property type="entry name" value="PENICILLIN-BINDING PROTEIN 1A"/>
    <property type="match status" value="1"/>
</dbReference>
<dbReference type="InterPro" id="IPR036950">
    <property type="entry name" value="PBP_transglycosylase"/>
</dbReference>
<dbReference type="InterPro" id="IPR012338">
    <property type="entry name" value="Beta-lactam/transpept-like"/>
</dbReference>
<dbReference type="GO" id="GO:0009252">
    <property type="term" value="P:peptidoglycan biosynthetic process"/>
    <property type="evidence" value="ECO:0007669"/>
    <property type="project" value="TreeGrafter"/>
</dbReference>
<dbReference type="InterPro" id="IPR050396">
    <property type="entry name" value="Glycosyltr_51/Transpeptidase"/>
</dbReference>
<feature type="domain" description="Glycosyl transferase family 51" evidence="12">
    <location>
        <begin position="75"/>
        <end position="273"/>
    </location>
</feature>
<proteinExistence type="predicted"/>
<dbReference type="Gene3D" id="1.10.3810.10">
    <property type="entry name" value="Biosynthetic peptidoglycan transglycosylase-like"/>
    <property type="match status" value="1"/>
</dbReference>
<feature type="transmembrane region" description="Helical" evidence="10">
    <location>
        <begin position="22"/>
        <end position="49"/>
    </location>
</feature>
<keyword evidence="3" id="KW-0328">Glycosyltransferase</keyword>
<evidence type="ECO:0000313" key="14">
    <source>
        <dbReference type="Proteomes" id="UP000186705"/>
    </source>
</evidence>
<dbReference type="EMBL" id="MPKA01000055">
    <property type="protein sequence ID" value="OLU47051.1"/>
    <property type="molecule type" value="Genomic_DNA"/>
</dbReference>
<dbReference type="GO" id="GO:0030288">
    <property type="term" value="C:outer membrane-bounded periplasmic space"/>
    <property type="evidence" value="ECO:0007669"/>
    <property type="project" value="TreeGrafter"/>
</dbReference>
<dbReference type="InterPro" id="IPR001264">
    <property type="entry name" value="Glyco_trans_51"/>
</dbReference>
<keyword evidence="5" id="KW-0378">Hydrolase</keyword>
<evidence type="ECO:0000256" key="7">
    <source>
        <dbReference type="ARBA" id="ARBA00034000"/>
    </source>
</evidence>
<dbReference type="GO" id="GO:0008658">
    <property type="term" value="F:penicillin binding"/>
    <property type="evidence" value="ECO:0007669"/>
    <property type="project" value="InterPro"/>
</dbReference>
<feature type="region of interest" description="Disordered" evidence="9">
    <location>
        <begin position="767"/>
        <end position="786"/>
    </location>
</feature>
<comment type="caution">
    <text evidence="13">The sequence shown here is derived from an EMBL/GenBank/DDBJ whole genome shotgun (WGS) entry which is preliminary data.</text>
</comment>
<dbReference type="Pfam" id="PF00912">
    <property type="entry name" value="Transgly"/>
    <property type="match status" value="1"/>
</dbReference>
<dbReference type="RefSeq" id="WP_076340975.1">
    <property type="nucleotide sequence ID" value="NZ_CAMNTW010000020.1"/>
</dbReference>
<feature type="compositionally biased region" description="Polar residues" evidence="9">
    <location>
        <begin position="825"/>
        <end position="838"/>
    </location>
</feature>
<evidence type="ECO:0000256" key="8">
    <source>
        <dbReference type="ARBA" id="ARBA00049902"/>
    </source>
</evidence>
<evidence type="ECO:0000256" key="10">
    <source>
        <dbReference type="SAM" id="Phobius"/>
    </source>
</evidence>
<dbReference type="OrthoDB" id="9766909at2"/>
<keyword evidence="14" id="KW-1185">Reference proteome</keyword>
<organism evidence="13 14">
    <name type="scientific">Dubosiella newyorkensis</name>
    <dbReference type="NCBI Taxonomy" id="1862672"/>
    <lineage>
        <taxon>Bacteria</taxon>
        <taxon>Bacillati</taxon>
        <taxon>Bacillota</taxon>
        <taxon>Erysipelotrichia</taxon>
        <taxon>Erysipelotrichales</taxon>
        <taxon>Erysipelotrichaceae</taxon>
        <taxon>Dubosiella</taxon>
    </lineage>
</organism>
<dbReference type="Proteomes" id="UP000186705">
    <property type="component" value="Unassembled WGS sequence"/>
</dbReference>
<sequence length="851" mass="94683">MPEPAHTTPSQQPKKKRRKLDIWNKIAVCVLTLFLVGCISVFFILVNIINDPEGMRFSQDGLSTLSNSRIFDASGNLVYEFGDEIREDITYEKIPQSVVDAFLSIEDSRYFDHNGFDLPRFMAAAIANLRSGNFSQGGSTLTMQMIDNAFTKNQEAKLENEGKLNKFAQIKLKIQEIYLSLIAEQSINKEDIFEFYVNRIWFGSGNNTRGIQKASQYYFGKDVSQLNLGEAAFLAGAINAPYNNNPINNVNGPAEIDFLKQATERRNLTLKLMLQHGYITEEEYELAKNTRLEFALKSSEIVSEDPNEAYITQTIKECKTLTGQDPSIIPMDIYTALNADVQKQADEICNGNIVSFPNEAFDIGFGIVDNTNGEIIAVAPGRRYHSDETKIDNSTDRYSPGSTMKPLLAYAPTFDILGWATSHTVNDTPKDYFTTGSNLQNSDRTYQGRMSLTDAVGVSKNTTAAAAMIDLVKATGYDYWKEYCQKLGYDEDVYSQFVEQYCIGGADMQASPIQQASAYSIFANKGQRINSHRIRKVVRRADSVEIGANTQANELISEQAAFMMSTILEKVVTGNYNNYNQYLKSDYPVYAKSGTSDWSTDGLQYGIPLGVIKDEWSVGYTSQYTIAVWSGYTRPYQQQGYYIDIAQLNMATAFHISKYMLDYCQQYGNYQAIPKPDLVSDYRGGYIKSEYLERGDANSSHESTYDEKTACQAQGGTWDSEDGICITYKEENTNETACTGSGGSWDGGACSCPEGYVLNGNACQAVEEEKPEEPEEPEETDPIQECISNGGTYWNGVCSYDQTTPPDQGGNTGGDGSDNSGQLGGDTNTPAPDQTTPPSGFIYPFFKRFFE</sequence>
<keyword evidence="2" id="KW-0645">Protease</keyword>
<accession>A0A1U7NNY1</accession>